<dbReference type="PANTHER" id="PTHR13052">
    <property type="entry name" value="NFRKB-RELATED"/>
    <property type="match status" value="1"/>
</dbReference>
<evidence type="ECO:0000313" key="5">
    <source>
        <dbReference type="Proteomes" id="UP000694864"/>
    </source>
</evidence>
<feature type="compositionally biased region" description="Polar residues" evidence="3">
    <location>
        <begin position="492"/>
        <end position="507"/>
    </location>
</feature>
<feature type="compositionally biased region" description="Polar residues" evidence="3">
    <location>
        <begin position="253"/>
        <end position="262"/>
    </location>
</feature>
<gene>
    <name evidence="6" type="primary">LOC104769622</name>
</gene>
<evidence type="ECO:0000313" key="6">
    <source>
        <dbReference type="RefSeq" id="XP_010492180.1"/>
    </source>
</evidence>
<protein>
    <submittedName>
        <fullName evidence="6">Uncharacterized protein LOC104769622</fullName>
    </submittedName>
</protein>
<dbReference type="GeneID" id="104769622"/>
<dbReference type="InterPro" id="IPR044867">
    <property type="entry name" value="DEUBAD_dom"/>
</dbReference>
<reference evidence="5" key="1">
    <citation type="journal article" date="2014" name="Nat. Commun.">
        <title>The emerging biofuel crop Camelina sativa retains a highly undifferentiated hexaploid genome structure.</title>
        <authorList>
            <person name="Kagale S."/>
            <person name="Koh C."/>
            <person name="Nixon J."/>
            <person name="Bollina V."/>
            <person name="Clarke W.E."/>
            <person name="Tuteja R."/>
            <person name="Spillane C."/>
            <person name="Robinson S.J."/>
            <person name="Links M.G."/>
            <person name="Clarke C."/>
            <person name="Higgins E.E."/>
            <person name="Huebert T."/>
            <person name="Sharpe A.G."/>
            <person name="Parkin I.A."/>
        </authorList>
    </citation>
    <scope>NUCLEOTIDE SEQUENCE [LARGE SCALE GENOMIC DNA]</scope>
    <source>
        <strain evidence="5">cv. DH55</strain>
    </source>
</reference>
<feature type="region of interest" description="Disordered" evidence="3">
    <location>
        <begin position="1"/>
        <end position="43"/>
    </location>
</feature>
<dbReference type="CDD" id="cd21865">
    <property type="entry name" value="DEUBAD_NFRKB"/>
    <property type="match status" value="1"/>
</dbReference>
<organism evidence="5 6">
    <name type="scientific">Camelina sativa</name>
    <name type="common">False flax</name>
    <name type="synonym">Myagrum sativum</name>
    <dbReference type="NCBI Taxonomy" id="90675"/>
    <lineage>
        <taxon>Eukaryota</taxon>
        <taxon>Viridiplantae</taxon>
        <taxon>Streptophyta</taxon>
        <taxon>Embryophyta</taxon>
        <taxon>Tracheophyta</taxon>
        <taxon>Spermatophyta</taxon>
        <taxon>Magnoliopsida</taxon>
        <taxon>eudicotyledons</taxon>
        <taxon>Gunneridae</taxon>
        <taxon>Pentapetalae</taxon>
        <taxon>rosids</taxon>
        <taxon>malvids</taxon>
        <taxon>Brassicales</taxon>
        <taxon>Brassicaceae</taxon>
        <taxon>Camelineae</taxon>
        <taxon>Camelina</taxon>
    </lineage>
</organism>
<feature type="region of interest" description="Disordered" evidence="3">
    <location>
        <begin position="225"/>
        <end position="284"/>
    </location>
</feature>
<evidence type="ECO:0000256" key="1">
    <source>
        <dbReference type="ARBA" id="ARBA00004123"/>
    </source>
</evidence>
<evidence type="ECO:0000256" key="3">
    <source>
        <dbReference type="SAM" id="MobiDB-lite"/>
    </source>
</evidence>
<evidence type="ECO:0000256" key="2">
    <source>
        <dbReference type="ARBA" id="ARBA00023242"/>
    </source>
</evidence>
<evidence type="ECO:0000259" key="4">
    <source>
        <dbReference type="PROSITE" id="PS51916"/>
    </source>
</evidence>
<feature type="region of interest" description="Disordered" evidence="3">
    <location>
        <begin position="490"/>
        <end position="526"/>
    </location>
</feature>
<feature type="compositionally biased region" description="Polar residues" evidence="3">
    <location>
        <begin position="229"/>
        <end position="246"/>
    </location>
</feature>
<dbReference type="RefSeq" id="XP_010492180.1">
    <property type="nucleotide sequence ID" value="XM_010493878.2"/>
</dbReference>
<sequence>MAADQRRKRMNSANVNGFSSREHYRAKRKKIGSSSPDGALRSGDHISLEWDRNRSKVVSKKEQVGLSFRHLRDFVDVVPPRRNILAQVCPVPHETFQLENLSEVLSNEVWRSSLSDGERNYLRQFLPDGVDVEQVVQSLLDGDNFHFGNPFLDWGSDVCSSKAHPDQIVSREEGLRDDKRRYYSDLEKYHHDIIDYLQTLKEKWETSKDPEKDVVNMMCGRSRGASAHVNGSCQDLTATSESSSGTADEKPYSSDNKISSLVRTGEVQRRSKSSALEKEKSQSPLIARDNVVNAGVKARKKDTLPKHSIQQTDGAKYMSYLKISKKQHQIVTSMKQSGKSIQSRALNRILGSINNLDVQPYGVFVEEEEKKLNAHWLQLVKDLPAAYAIWQKLQLQKRDIISSVGRELKDKLNPWMEDKQQLYAAENPLQKHDVQYDDQESLNTNQSDDLTPDVEDSVIFSQVSGKNHSPLKDSLSYGDQITDSGRCLQVGTYPSQVSSPDSGNNINLKDREEKQYSSPSPCSPSRCHGLIQTEVEANDYSSSIQGQSLPQASFPSEPHATILDDANPVGKHCVSDLENASSDQRIPCITSSHGEGSQFCSGGDVWEPEGGIRQSYISRQAYTPSGGLSIIHHPEGVEAAKNCFIDLESNMPEEVNRRKMLQRKAGNSFGSFPSNDQIELLQSLFNGQGVASRTTEQLHSLLKVPHNEEHKQIMGIGFQHEGTNNLMESSQFSGQFHDQIPAPHALSHDQQRQIDVYGQGNMSDNIYSNGRGFLMQRPDWNPNCAQIGVTPQPRLSTGPLLNQNWQFRSMWANTNGVGCTSQGSQTGTERDPRLLRVVNNAEQIVHRGSSSDQSLFSVLSQCSQLRHSRSAFEPESSSDQVVAPGNYGMLMGGGTTQVGSNLVQPANPLDYLSGSNPVTSLMPDDVAWMNQSRQNSGLHDPLGKLYPRSWNP</sequence>
<feature type="domain" description="DEUBAD" evidence="4">
    <location>
        <begin position="92"/>
        <end position="203"/>
    </location>
</feature>
<dbReference type="PROSITE" id="PS51916">
    <property type="entry name" value="DEUBAD"/>
    <property type="match status" value="1"/>
</dbReference>
<dbReference type="Proteomes" id="UP000694864">
    <property type="component" value="Chromosome 20"/>
</dbReference>
<reference evidence="6" key="2">
    <citation type="submission" date="2025-08" db="UniProtKB">
        <authorList>
            <consortium name="RefSeq"/>
        </authorList>
    </citation>
    <scope>IDENTIFICATION</scope>
    <source>
        <tissue evidence="6">Leaf</tissue>
    </source>
</reference>
<feature type="compositionally biased region" description="Basic residues" evidence="3">
    <location>
        <begin position="1"/>
        <end position="10"/>
    </location>
</feature>
<keyword evidence="5" id="KW-1185">Reference proteome</keyword>
<keyword evidence="2" id="KW-0539">Nucleus</keyword>
<proteinExistence type="predicted"/>
<comment type="subcellular location">
    <subcellularLocation>
        <location evidence="1">Nucleus</location>
    </subcellularLocation>
</comment>
<accession>A0ABM0XWX8</accession>
<feature type="region of interest" description="Disordered" evidence="3">
    <location>
        <begin position="933"/>
        <end position="952"/>
    </location>
</feature>
<dbReference type="InterPro" id="IPR024867">
    <property type="entry name" value="NFRKB"/>
</dbReference>
<name>A0ABM0XWX8_CAMSA</name>
<dbReference type="PANTHER" id="PTHR13052:SF2">
    <property type="entry name" value="NUCLEAR FACTOR KAPPA-B-BINDING PROTEIN"/>
    <property type="match status" value="1"/>
</dbReference>